<evidence type="ECO:0000313" key="3">
    <source>
        <dbReference type="Proteomes" id="UP000265515"/>
    </source>
</evidence>
<keyword evidence="3" id="KW-1185">Reference proteome</keyword>
<sequence>MRKCLEDRCQDLLHTNERLKQANAECVAMATEQYDFRKKSVELSIKTEAKEDAWREKERDWEKSVSDLSDELREERRQHKELKDKYLELSSRMEEEDRTTREKEKDWEKQLRRLGDDMEDQRRRHEDLVASLEAQVAKTTDEIAVLRQENEAAGKRQQEEQLAADVKIAELLEKLHNADRRGLQLEGDLRKAEHTNTVIRTRYEEQLRNQHPKLIHQVEILKEQVSRLRKERDDLLRDLQF</sequence>
<evidence type="ECO:0000256" key="1">
    <source>
        <dbReference type="SAM" id="Coils"/>
    </source>
</evidence>
<feature type="coiled-coil region" evidence="1">
    <location>
        <begin position="58"/>
        <end position="156"/>
    </location>
</feature>
<proteinExistence type="predicted"/>
<keyword evidence="1" id="KW-0175">Coiled coil</keyword>
<reference evidence="2 3" key="1">
    <citation type="journal article" date="2018" name="Cell">
        <title>The Chara Genome: Secondary Complexity and Implications for Plant Terrestrialization.</title>
        <authorList>
            <person name="Nishiyama T."/>
            <person name="Sakayama H."/>
            <person name="Vries J.D."/>
            <person name="Buschmann H."/>
            <person name="Saint-Marcoux D."/>
            <person name="Ullrich K.K."/>
            <person name="Haas F.B."/>
            <person name="Vanderstraeten L."/>
            <person name="Becker D."/>
            <person name="Lang D."/>
            <person name="Vosolsobe S."/>
            <person name="Rombauts S."/>
            <person name="Wilhelmsson P.K.I."/>
            <person name="Janitza P."/>
            <person name="Kern R."/>
            <person name="Heyl A."/>
            <person name="Rumpler F."/>
            <person name="Villalobos L.I.A.C."/>
            <person name="Clay J.M."/>
            <person name="Skokan R."/>
            <person name="Toyoda A."/>
            <person name="Suzuki Y."/>
            <person name="Kagoshima H."/>
            <person name="Schijlen E."/>
            <person name="Tajeshwar N."/>
            <person name="Catarino B."/>
            <person name="Hetherington A.J."/>
            <person name="Saltykova A."/>
            <person name="Bonnot C."/>
            <person name="Breuninger H."/>
            <person name="Symeonidi A."/>
            <person name="Radhakrishnan G.V."/>
            <person name="Van Nieuwerburgh F."/>
            <person name="Deforce D."/>
            <person name="Chang C."/>
            <person name="Karol K.G."/>
            <person name="Hedrich R."/>
            <person name="Ulvskov P."/>
            <person name="Glockner G."/>
            <person name="Delwiche C.F."/>
            <person name="Petrasek J."/>
            <person name="Van de Peer Y."/>
            <person name="Friml J."/>
            <person name="Beilby M."/>
            <person name="Dolan L."/>
            <person name="Kohara Y."/>
            <person name="Sugano S."/>
            <person name="Fujiyama A."/>
            <person name="Delaux P.-M."/>
            <person name="Quint M."/>
            <person name="TheiBen G."/>
            <person name="Hagemann M."/>
            <person name="Harholt J."/>
            <person name="Dunand C."/>
            <person name="Zachgo S."/>
            <person name="Langdale J."/>
            <person name="Maumus F."/>
            <person name="Straeten D.V.D."/>
            <person name="Gould S.B."/>
            <person name="Rensing S.A."/>
        </authorList>
    </citation>
    <scope>NUCLEOTIDE SEQUENCE [LARGE SCALE GENOMIC DNA]</scope>
    <source>
        <strain evidence="2 3">S276</strain>
    </source>
</reference>
<dbReference type="AlphaFoldDB" id="A0A388L6M1"/>
<organism evidence="2 3">
    <name type="scientific">Chara braunii</name>
    <name type="common">Braun's stonewort</name>
    <dbReference type="NCBI Taxonomy" id="69332"/>
    <lineage>
        <taxon>Eukaryota</taxon>
        <taxon>Viridiplantae</taxon>
        <taxon>Streptophyta</taxon>
        <taxon>Charophyceae</taxon>
        <taxon>Charales</taxon>
        <taxon>Characeae</taxon>
        <taxon>Chara</taxon>
    </lineage>
</organism>
<dbReference type="Proteomes" id="UP000265515">
    <property type="component" value="Unassembled WGS sequence"/>
</dbReference>
<dbReference type="EMBL" id="BFEA01000280">
    <property type="protein sequence ID" value="GBG77946.1"/>
    <property type="molecule type" value="Genomic_DNA"/>
</dbReference>
<dbReference type="Gramene" id="GBG77946">
    <property type="protein sequence ID" value="GBG77946"/>
    <property type="gene ID" value="CBR_g25877"/>
</dbReference>
<protein>
    <submittedName>
        <fullName evidence="2">Uncharacterized protein</fullName>
    </submittedName>
</protein>
<accession>A0A388L6M1</accession>
<gene>
    <name evidence="2" type="ORF">CBR_g25877</name>
</gene>
<name>A0A388L6M1_CHABU</name>
<evidence type="ECO:0000313" key="2">
    <source>
        <dbReference type="EMBL" id="GBG77946.1"/>
    </source>
</evidence>
<comment type="caution">
    <text evidence="2">The sequence shown here is derived from an EMBL/GenBank/DDBJ whole genome shotgun (WGS) entry which is preliminary data.</text>
</comment>